<dbReference type="EMBL" id="JAUTBA010000001">
    <property type="protein sequence ID" value="MDQ1150235.1"/>
    <property type="molecule type" value="Genomic_DNA"/>
</dbReference>
<keyword evidence="3" id="KW-1185">Reference proteome</keyword>
<comment type="caution">
    <text evidence="2">The sequence shown here is derived from an EMBL/GenBank/DDBJ whole genome shotgun (WGS) entry which is preliminary data.</text>
</comment>
<evidence type="ECO:0000313" key="3">
    <source>
        <dbReference type="Proteomes" id="UP001244640"/>
    </source>
</evidence>
<dbReference type="InterPro" id="IPR029068">
    <property type="entry name" value="Glyas_Bleomycin-R_OHBP_Dase"/>
</dbReference>
<dbReference type="Pfam" id="PF00903">
    <property type="entry name" value="Glyoxalase"/>
    <property type="match status" value="1"/>
</dbReference>
<dbReference type="InterPro" id="IPR051332">
    <property type="entry name" value="Fosfomycin_Res_Enzymes"/>
</dbReference>
<feature type="domain" description="Glyoxalase/fosfomycin resistance/dioxygenase" evidence="1">
    <location>
        <begin position="3"/>
        <end position="90"/>
    </location>
</feature>
<dbReference type="Gene3D" id="3.10.180.10">
    <property type="entry name" value="2,3-Dihydroxybiphenyl 1,2-Dioxygenase, domain 1"/>
    <property type="match status" value="1"/>
</dbReference>
<proteinExistence type="predicted"/>
<dbReference type="CDD" id="cd06587">
    <property type="entry name" value="VOC"/>
    <property type="match status" value="1"/>
</dbReference>
<dbReference type="Proteomes" id="UP001244640">
    <property type="component" value="Unassembled WGS sequence"/>
</dbReference>
<evidence type="ECO:0000259" key="1">
    <source>
        <dbReference type="Pfam" id="PF00903"/>
    </source>
</evidence>
<sequence>MSINHINLVVKDVDKAVNLLTDNFKFNLVVNRNSKMAVLRDNNNFVVVIWGQELNNEKDLPQYPKNFHIGFYQDDEIAVQNIFELLKDNEELKIESAPKKIRKTFGFYCYFENLMIEISVNPFNYE</sequence>
<dbReference type="SUPFAM" id="SSF54593">
    <property type="entry name" value="Glyoxalase/Bleomycin resistance protein/Dihydroxybiphenyl dioxygenase"/>
    <property type="match status" value="1"/>
</dbReference>
<dbReference type="InterPro" id="IPR004360">
    <property type="entry name" value="Glyas_Fos-R_dOase_dom"/>
</dbReference>
<accession>A0ABU0U5L9</accession>
<reference evidence="2 3" key="1">
    <citation type="submission" date="2023-07" db="EMBL/GenBank/DDBJ databases">
        <title>Functional and genomic diversity of the sorghum phyllosphere microbiome.</title>
        <authorList>
            <person name="Shade A."/>
        </authorList>
    </citation>
    <scope>NUCLEOTIDE SEQUENCE [LARGE SCALE GENOMIC DNA]</scope>
    <source>
        <strain evidence="2 3">SORGH_AS_0892</strain>
    </source>
</reference>
<dbReference type="PANTHER" id="PTHR36113">
    <property type="entry name" value="LYASE, PUTATIVE-RELATED-RELATED"/>
    <property type="match status" value="1"/>
</dbReference>
<gene>
    <name evidence="2" type="ORF">QE382_002219</name>
</gene>
<evidence type="ECO:0000313" key="2">
    <source>
        <dbReference type="EMBL" id="MDQ1150235.1"/>
    </source>
</evidence>
<protein>
    <submittedName>
        <fullName evidence="2">Catechol 2,3-dioxygenase-like lactoylglutathione lyase family enzyme</fullName>
    </submittedName>
</protein>
<name>A0ABU0U5L9_9SPHI</name>
<dbReference type="RefSeq" id="WP_307185919.1">
    <property type="nucleotide sequence ID" value="NZ_JAUTBA010000001.1"/>
</dbReference>
<organism evidence="2 3">
    <name type="scientific">Sphingobacterium zeae</name>
    <dbReference type="NCBI Taxonomy" id="1776859"/>
    <lineage>
        <taxon>Bacteria</taxon>
        <taxon>Pseudomonadati</taxon>
        <taxon>Bacteroidota</taxon>
        <taxon>Sphingobacteriia</taxon>
        <taxon>Sphingobacteriales</taxon>
        <taxon>Sphingobacteriaceae</taxon>
        <taxon>Sphingobacterium</taxon>
    </lineage>
</organism>
<dbReference type="PANTHER" id="PTHR36113:SF3">
    <property type="entry name" value="SLL5075 PROTEIN"/>
    <property type="match status" value="1"/>
</dbReference>